<dbReference type="InterPro" id="IPR042185">
    <property type="entry name" value="Serpin_sf_2"/>
</dbReference>
<dbReference type="SUPFAM" id="SSF56574">
    <property type="entry name" value="Serpins"/>
    <property type="match status" value="1"/>
</dbReference>
<gene>
    <name evidence="8" type="ORF">g.37257</name>
</gene>
<feature type="region of interest" description="Disordered" evidence="5">
    <location>
        <begin position="389"/>
        <end position="513"/>
    </location>
</feature>
<keyword evidence="2" id="KW-0646">Protease inhibitor</keyword>
<protein>
    <recommendedName>
        <fullName evidence="7">Serpin domain-containing protein</fullName>
    </recommendedName>
</protein>
<dbReference type="GO" id="GO:0004867">
    <property type="term" value="F:serine-type endopeptidase inhibitor activity"/>
    <property type="evidence" value="ECO:0007669"/>
    <property type="project" value="UniProtKB-KW"/>
</dbReference>
<dbReference type="Gene3D" id="3.30.497.10">
    <property type="entry name" value="Antithrombin, subunit I, domain 2"/>
    <property type="match status" value="1"/>
</dbReference>
<organism evidence="8">
    <name type="scientific">Graphocephala atropunctata</name>
    <dbReference type="NCBI Taxonomy" id="36148"/>
    <lineage>
        <taxon>Eukaryota</taxon>
        <taxon>Metazoa</taxon>
        <taxon>Ecdysozoa</taxon>
        <taxon>Arthropoda</taxon>
        <taxon>Hexapoda</taxon>
        <taxon>Insecta</taxon>
        <taxon>Pterygota</taxon>
        <taxon>Neoptera</taxon>
        <taxon>Paraneoptera</taxon>
        <taxon>Hemiptera</taxon>
        <taxon>Auchenorrhyncha</taxon>
        <taxon>Membracoidea</taxon>
        <taxon>Cicadellidae</taxon>
        <taxon>Cicadellinae</taxon>
        <taxon>Cicadellini</taxon>
        <taxon>Graphocephala</taxon>
    </lineage>
</organism>
<keyword evidence="6" id="KW-0732">Signal</keyword>
<feature type="domain" description="Serpin" evidence="7">
    <location>
        <begin position="33"/>
        <end position="386"/>
    </location>
</feature>
<dbReference type="EMBL" id="GEBQ01031830">
    <property type="protein sequence ID" value="JAT08147.1"/>
    <property type="molecule type" value="Transcribed_RNA"/>
</dbReference>
<dbReference type="PANTHER" id="PTHR11461:SF211">
    <property type="entry name" value="GH10112P-RELATED"/>
    <property type="match status" value="1"/>
</dbReference>
<reference evidence="8" key="1">
    <citation type="submission" date="2015-11" db="EMBL/GenBank/DDBJ databases">
        <title>De novo transcriptome assembly of four potential Pierce s Disease insect vectors from Arizona vineyards.</title>
        <authorList>
            <person name="Tassone E.E."/>
        </authorList>
    </citation>
    <scope>NUCLEOTIDE SEQUENCE</scope>
</reference>
<sequence>MKPFVLVAVLLLQQVMGDASTQLITQASNQFGNKLYEKLAQKPNNVLVCPVSLHVALSLLHQGAGGSTATELASVLNLATASNAAIKESYRAVLQGIQDDVLTIANKLYPAAGFQLSPAYLNVAREYYFSDVEGLDYTEPIEAANTINKFVAEKTNNKIRELITPDTITASTRLIIVNAVHFQATWRSTFTVTYEDYFRVTPTNRVKTTLMSQTSYFDYSDNRDLEAKVLKMDYTERGYSMVFILPHKEDGLAAVEAKLANTTLESILKKMVEVRVEVTIPKFKIEQTIELKDVLTQMGLRKVFSSRANLQGVANGDNLYVSDVIQKTFINVHENGTEAAAATVFIETLSADPDLAIFYATRPFHYYLISRLPTTLVLFEGRFVQPVEHTPSEPPVSSQDHFVFTDEPSDHNRPRKSQQPNVGNKPPVTAAPQPGRQQYDRWQQQHQQQQQNQQRPEYQIQNQNYNTQSFQTQDPIQNGYTPNFGQVGPPTQPRYPQAVAQPLPQRPTDDRWS</sequence>
<dbReference type="InterPro" id="IPR042178">
    <property type="entry name" value="Serpin_sf_1"/>
</dbReference>
<dbReference type="Gene3D" id="2.30.39.10">
    <property type="entry name" value="Alpha-1-antitrypsin, domain 1"/>
    <property type="match status" value="1"/>
</dbReference>
<dbReference type="Pfam" id="PF00079">
    <property type="entry name" value="Serpin"/>
    <property type="match status" value="1"/>
</dbReference>
<keyword evidence="3" id="KW-0722">Serine protease inhibitor</keyword>
<evidence type="ECO:0000256" key="5">
    <source>
        <dbReference type="SAM" id="MobiDB-lite"/>
    </source>
</evidence>
<proteinExistence type="inferred from homology"/>
<dbReference type="InterPro" id="IPR000215">
    <property type="entry name" value="Serpin_fam"/>
</dbReference>
<accession>A0A1B6K9M0</accession>
<name>A0A1B6K9M0_9HEMI</name>
<dbReference type="CDD" id="cd19601">
    <property type="entry name" value="serpin42Da-like"/>
    <property type="match status" value="1"/>
</dbReference>
<feature type="compositionally biased region" description="Low complexity" evidence="5">
    <location>
        <begin position="433"/>
        <end position="464"/>
    </location>
</feature>
<evidence type="ECO:0000259" key="7">
    <source>
        <dbReference type="SMART" id="SM00093"/>
    </source>
</evidence>
<feature type="chain" id="PRO_5008586388" description="Serpin domain-containing protein" evidence="6">
    <location>
        <begin position="18"/>
        <end position="513"/>
    </location>
</feature>
<evidence type="ECO:0000256" key="2">
    <source>
        <dbReference type="ARBA" id="ARBA00022690"/>
    </source>
</evidence>
<evidence type="ECO:0000256" key="4">
    <source>
        <dbReference type="RuleBase" id="RU000411"/>
    </source>
</evidence>
<evidence type="ECO:0000256" key="6">
    <source>
        <dbReference type="SAM" id="SignalP"/>
    </source>
</evidence>
<dbReference type="SMART" id="SM00093">
    <property type="entry name" value="SERPIN"/>
    <property type="match status" value="1"/>
</dbReference>
<feature type="signal peptide" evidence="6">
    <location>
        <begin position="1"/>
        <end position="17"/>
    </location>
</feature>
<evidence type="ECO:0000256" key="1">
    <source>
        <dbReference type="ARBA" id="ARBA00009500"/>
    </source>
</evidence>
<dbReference type="PANTHER" id="PTHR11461">
    <property type="entry name" value="SERINE PROTEASE INHIBITOR, SERPIN"/>
    <property type="match status" value="1"/>
</dbReference>
<dbReference type="InterPro" id="IPR036186">
    <property type="entry name" value="Serpin_sf"/>
</dbReference>
<dbReference type="GO" id="GO:0005615">
    <property type="term" value="C:extracellular space"/>
    <property type="evidence" value="ECO:0007669"/>
    <property type="project" value="InterPro"/>
</dbReference>
<dbReference type="InterPro" id="IPR023796">
    <property type="entry name" value="Serpin_dom"/>
</dbReference>
<dbReference type="AlphaFoldDB" id="A0A1B6K9M0"/>
<evidence type="ECO:0000313" key="8">
    <source>
        <dbReference type="EMBL" id="JAT08147.1"/>
    </source>
</evidence>
<evidence type="ECO:0000256" key="3">
    <source>
        <dbReference type="ARBA" id="ARBA00022900"/>
    </source>
</evidence>
<feature type="compositionally biased region" description="Polar residues" evidence="5">
    <location>
        <begin position="465"/>
        <end position="484"/>
    </location>
</feature>
<comment type="similarity">
    <text evidence="1 4">Belongs to the serpin family.</text>
</comment>